<protein>
    <submittedName>
        <fullName evidence="2">Uncharacterized protein</fullName>
    </submittedName>
</protein>
<organism evidence="2 3">
    <name type="scientific">Bifidobacterium bifidum</name>
    <dbReference type="NCBI Taxonomy" id="1681"/>
    <lineage>
        <taxon>Bacteria</taxon>
        <taxon>Bacillati</taxon>
        <taxon>Actinomycetota</taxon>
        <taxon>Actinomycetes</taxon>
        <taxon>Bifidobacteriales</taxon>
        <taxon>Bifidobacteriaceae</taxon>
        <taxon>Bifidobacterium</taxon>
    </lineage>
</organism>
<reference evidence="2 3" key="1">
    <citation type="submission" date="2016-01" db="EMBL/GenBank/DDBJ databases">
        <authorList>
            <person name="Oliw E.H."/>
        </authorList>
    </citation>
    <scope>NUCLEOTIDE SEQUENCE [LARGE SCALE GENOMIC DNA]</scope>
    <source>
        <strain evidence="2 3">MJR8628B</strain>
    </source>
</reference>
<dbReference type="GeneID" id="93092501"/>
<dbReference type="InterPro" id="IPR046028">
    <property type="entry name" value="DUF5986"/>
</dbReference>
<dbReference type="Pfam" id="PF19448">
    <property type="entry name" value="DUF5986"/>
    <property type="match status" value="1"/>
</dbReference>
<dbReference type="RefSeq" id="WP_003816776.1">
    <property type="nucleotide sequence ID" value="NZ_CP058603.1"/>
</dbReference>
<feature type="compositionally biased region" description="Basic and acidic residues" evidence="1">
    <location>
        <begin position="239"/>
        <end position="252"/>
    </location>
</feature>
<evidence type="ECO:0000256" key="1">
    <source>
        <dbReference type="SAM" id="MobiDB-lite"/>
    </source>
</evidence>
<dbReference type="AlphaFoldDB" id="A0A133KJX2"/>
<gene>
    <name evidence="2" type="ORF">HMPREF3196_02153</name>
</gene>
<evidence type="ECO:0000313" key="3">
    <source>
        <dbReference type="Proteomes" id="UP000070092"/>
    </source>
</evidence>
<dbReference type="EMBL" id="LRPO01000061">
    <property type="protein sequence ID" value="KWZ79806.1"/>
    <property type="molecule type" value="Genomic_DNA"/>
</dbReference>
<dbReference type="PATRIC" id="fig|1681.45.peg.1423"/>
<comment type="caution">
    <text evidence="2">The sequence shown here is derived from an EMBL/GenBank/DDBJ whole genome shotgun (WGS) entry which is preliminary data.</text>
</comment>
<dbReference type="Proteomes" id="UP000070092">
    <property type="component" value="Unassembled WGS sequence"/>
</dbReference>
<name>A0A133KJX2_BIFBI</name>
<sequence>MDFDDLFTEDLAARIERVIRMAINDDARQWNEEHPHRVDNAARLFPLDAVGNRLLAEFGDKGGPKALRFRRGADLVLLIDDEKKMCITFLKHDRYKRIVSNARKGKGLGHYSLVLTRSLNQNDACTALQQPLFEVDQTDDEIAEDKAILGQMNDELESRLHNYTHFIVWYEIDAQRFLSNMQAVVIEPLHYAEVWFKDIDVLVDSLSIDASDNGQVQENRSSADLLGFTDAADIRGEDDRRLELKNGEKEDFGENNGRISG</sequence>
<feature type="region of interest" description="Disordered" evidence="1">
    <location>
        <begin position="239"/>
        <end position="261"/>
    </location>
</feature>
<proteinExistence type="predicted"/>
<evidence type="ECO:0000313" key="2">
    <source>
        <dbReference type="EMBL" id="KWZ79806.1"/>
    </source>
</evidence>
<accession>A0A133KJX2</accession>